<feature type="transmembrane region" description="Helical" evidence="1">
    <location>
        <begin position="39"/>
        <end position="58"/>
    </location>
</feature>
<name>A0ABT9IMM3_9MICC</name>
<dbReference type="EMBL" id="JAVALS010000003">
    <property type="protein sequence ID" value="MDP5226844.1"/>
    <property type="molecule type" value="Genomic_DNA"/>
</dbReference>
<dbReference type="RefSeq" id="WP_305995896.1">
    <property type="nucleotide sequence ID" value="NZ_JAVALS010000003.1"/>
</dbReference>
<gene>
    <name evidence="2" type="ORF">Q9R02_06735</name>
</gene>
<feature type="transmembrane region" description="Helical" evidence="1">
    <location>
        <begin position="78"/>
        <end position="99"/>
    </location>
</feature>
<keyword evidence="1" id="KW-0812">Transmembrane</keyword>
<feature type="transmembrane region" description="Helical" evidence="1">
    <location>
        <begin position="12"/>
        <end position="33"/>
    </location>
</feature>
<proteinExistence type="predicted"/>
<keyword evidence="1" id="KW-1133">Transmembrane helix</keyword>
<feature type="transmembrane region" description="Helical" evidence="1">
    <location>
        <begin position="111"/>
        <end position="132"/>
    </location>
</feature>
<dbReference type="Pfam" id="PF07077">
    <property type="entry name" value="DUF1345"/>
    <property type="match status" value="1"/>
</dbReference>
<protein>
    <submittedName>
        <fullName evidence="2">DUF1345 domain-containing protein</fullName>
    </submittedName>
</protein>
<reference evidence="2 3" key="1">
    <citation type="submission" date="2023-08" db="EMBL/GenBank/DDBJ databases">
        <title>Arthrobacter horti sp. nov., isolated from forest soil.</title>
        <authorList>
            <person name="Park M."/>
        </authorList>
    </citation>
    <scope>NUCLEOTIDE SEQUENCE [LARGE SCALE GENOMIC DNA]</scope>
    <source>
        <strain evidence="2 3">YJM1</strain>
    </source>
</reference>
<accession>A0ABT9IMM3</accession>
<sequence>MTATRTIHRARLRIVIMAAFGLAAGLITLATGHPLEAPAAGWAAAAASYVAWVVSRTVKLDGAGTREHATIEDPSRPVGEVLVLTANVASMIAVAVLIISSHQNTDQVQRLVDAALGFVTVALSWMLIHTLFTLRYAELYYNGEKEGGIGFNNPDELPCYTDFAYMATSIGMTYQVSDNTIETSLIRRQALRHALLSYLFGTLVLATTINLVVSMAQ</sequence>
<evidence type="ECO:0000313" key="3">
    <source>
        <dbReference type="Proteomes" id="UP001232725"/>
    </source>
</evidence>
<comment type="caution">
    <text evidence="2">The sequence shown here is derived from an EMBL/GenBank/DDBJ whole genome shotgun (WGS) entry which is preliminary data.</text>
</comment>
<evidence type="ECO:0000256" key="1">
    <source>
        <dbReference type="SAM" id="Phobius"/>
    </source>
</evidence>
<evidence type="ECO:0000313" key="2">
    <source>
        <dbReference type="EMBL" id="MDP5226844.1"/>
    </source>
</evidence>
<dbReference type="InterPro" id="IPR009781">
    <property type="entry name" value="DUF1345"/>
</dbReference>
<dbReference type="Proteomes" id="UP001232725">
    <property type="component" value="Unassembled WGS sequence"/>
</dbReference>
<organism evidence="2 3">
    <name type="scientific">Arthrobacter horti</name>
    <dbReference type="NCBI Taxonomy" id="3068273"/>
    <lineage>
        <taxon>Bacteria</taxon>
        <taxon>Bacillati</taxon>
        <taxon>Actinomycetota</taxon>
        <taxon>Actinomycetes</taxon>
        <taxon>Micrococcales</taxon>
        <taxon>Micrococcaceae</taxon>
        <taxon>Arthrobacter</taxon>
    </lineage>
</organism>
<keyword evidence="1" id="KW-0472">Membrane</keyword>
<feature type="transmembrane region" description="Helical" evidence="1">
    <location>
        <begin position="195"/>
        <end position="216"/>
    </location>
</feature>
<keyword evidence="3" id="KW-1185">Reference proteome</keyword>